<dbReference type="GO" id="GO:0046872">
    <property type="term" value="F:metal ion binding"/>
    <property type="evidence" value="ECO:0007669"/>
    <property type="project" value="UniProtKB-KW"/>
</dbReference>
<accession>A0AAU8LVP8</accession>
<sequence length="164" mass="19031">MYTPGEEIVQIVDEHNRELGELPRRLMREQRLIHRASYILVFNAAGELFIQKRTMTKDVYPGYWDVAAGGVVQSGESYEQSAERELAEELGVGAVKMDFLFDQYYEDQENRVWGRIFTCTHEGPFTLQEEEVEYGRFMLPRAALELSRSEPFTPDGIVILEKLF</sequence>
<dbReference type="GO" id="GO:0016817">
    <property type="term" value="F:hydrolase activity, acting on acid anhydrides"/>
    <property type="evidence" value="ECO:0007669"/>
    <property type="project" value="InterPro"/>
</dbReference>
<dbReference type="PIRSF" id="PIRSF017340">
    <property type="entry name" value="Nudix_hydro"/>
    <property type="match status" value="1"/>
</dbReference>
<dbReference type="SUPFAM" id="SSF55811">
    <property type="entry name" value="Nudix"/>
    <property type="match status" value="1"/>
</dbReference>
<dbReference type="Gene3D" id="3.90.79.10">
    <property type="entry name" value="Nucleoside Triphosphate Pyrophosphohydrolase"/>
    <property type="match status" value="1"/>
</dbReference>
<feature type="binding site" evidence="6">
    <location>
        <position position="85"/>
    </location>
    <ligand>
        <name>Mg(2+)</name>
        <dbReference type="ChEBI" id="CHEBI:18420"/>
    </ligand>
</feature>
<dbReference type="AlphaFoldDB" id="A0AAU8LVP8"/>
<dbReference type="EMBL" id="CP159373">
    <property type="protein sequence ID" value="XCN72933.1"/>
    <property type="molecule type" value="Genomic_DNA"/>
</dbReference>
<feature type="domain" description="Nudix hydrolase" evidence="7">
    <location>
        <begin position="32"/>
        <end position="160"/>
    </location>
</feature>
<protein>
    <submittedName>
        <fullName evidence="8">NUDIX hydrolase YfcD</fullName>
    </submittedName>
</protein>
<evidence type="ECO:0000256" key="6">
    <source>
        <dbReference type="PIRSR" id="PIRSR017340-1"/>
    </source>
</evidence>
<keyword evidence="4 8" id="KW-0378">Hydrolase</keyword>
<evidence type="ECO:0000256" key="3">
    <source>
        <dbReference type="ARBA" id="ARBA00022723"/>
    </source>
</evidence>
<dbReference type="CDD" id="cd04697">
    <property type="entry name" value="NUDIX_Hydrolase"/>
    <property type="match status" value="1"/>
</dbReference>
<dbReference type="Pfam" id="PF00293">
    <property type="entry name" value="NUDIX"/>
    <property type="match status" value="1"/>
</dbReference>
<dbReference type="PANTHER" id="PTHR10885">
    <property type="entry name" value="ISOPENTENYL-DIPHOSPHATE DELTA-ISOMERASE"/>
    <property type="match status" value="1"/>
</dbReference>
<evidence type="ECO:0000256" key="4">
    <source>
        <dbReference type="ARBA" id="ARBA00022801"/>
    </source>
</evidence>
<dbReference type="PROSITE" id="PS51462">
    <property type="entry name" value="NUDIX"/>
    <property type="match status" value="1"/>
</dbReference>
<dbReference type="InterPro" id="IPR024195">
    <property type="entry name" value="NUDIX_hydrolase_YfcD_pred"/>
</dbReference>
<gene>
    <name evidence="8" type="primary">yfcD</name>
    <name evidence="8" type="ORF">Q3M24_22070</name>
</gene>
<reference evidence="8" key="2">
    <citation type="submission" date="2024-06" db="EMBL/GenBank/DDBJ databases">
        <authorList>
            <person name="Plum-Jensen L.E."/>
            <person name="Schramm A."/>
            <person name="Marshall I.P.G."/>
        </authorList>
    </citation>
    <scope>NUCLEOTIDE SEQUENCE</scope>
    <source>
        <strain evidence="8">Rat1</strain>
    </source>
</reference>
<dbReference type="KEGG" id="eaj:Q3M24_22070"/>
<dbReference type="InterPro" id="IPR000086">
    <property type="entry name" value="NUDIX_hydrolase_dom"/>
</dbReference>
<evidence type="ECO:0000256" key="2">
    <source>
        <dbReference type="ARBA" id="ARBA00005582"/>
    </source>
</evidence>
<organism evidence="8">
    <name type="scientific">Candidatus Electrothrix aestuarii</name>
    <dbReference type="NCBI Taxonomy" id="3062594"/>
    <lineage>
        <taxon>Bacteria</taxon>
        <taxon>Pseudomonadati</taxon>
        <taxon>Thermodesulfobacteriota</taxon>
        <taxon>Desulfobulbia</taxon>
        <taxon>Desulfobulbales</taxon>
        <taxon>Desulfobulbaceae</taxon>
        <taxon>Candidatus Electrothrix</taxon>
    </lineage>
</organism>
<name>A0AAU8LVP8_9BACT</name>
<keyword evidence="5 6" id="KW-0460">Magnesium</keyword>
<feature type="binding site" evidence="6">
    <location>
        <position position="89"/>
    </location>
    <ligand>
        <name>Mg(2+)</name>
        <dbReference type="ChEBI" id="CHEBI:18420"/>
    </ligand>
</feature>
<evidence type="ECO:0000256" key="5">
    <source>
        <dbReference type="ARBA" id="ARBA00022842"/>
    </source>
</evidence>
<dbReference type="InterPro" id="IPR015797">
    <property type="entry name" value="NUDIX_hydrolase-like_dom_sf"/>
</dbReference>
<dbReference type="PANTHER" id="PTHR10885:SF0">
    <property type="entry name" value="ISOPENTENYL-DIPHOSPHATE DELTA-ISOMERASE"/>
    <property type="match status" value="1"/>
</dbReference>
<dbReference type="NCBIfam" id="NF011922">
    <property type="entry name" value="PRK15393.1"/>
    <property type="match status" value="1"/>
</dbReference>
<reference evidence="8" key="1">
    <citation type="journal article" date="2024" name="Syst. Appl. Microbiol.">
        <title>First single-strain enrichments of Electrothrix cable bacteria, description of E. aestuarii sp. nov. and E. rattekaaiensis sp. nov., and proposal of a cable bacteria taxonomy following the rules of the SeqCode.</title>
        <authorList>
            <person name="Plum-Jensen L.E."/>
            <person name="Schramm A."/>
            <person name="Marshall I.P.G."/>
        </authorList>
    </citation>
    <scope>NUCLEOTIDE SEQUENCE</scope>
    <source>
        <strain evidence="8">Rat1</strain>
    </source>
</reference>
<keyword evidence="3 6" id="KW-0479">Metal-binding</keyword>
<evidence type="ECO:0000259" key="7">
    <source>
        <dbReference type="PROSITE" id="PS51462"/>
    </source>
</evidence>
<proteinExistence type="inferred from homology"/>
<evidence type="ECO:0000313" key="8">
    <source>
        <dbReference type="EMBL" id="XCN72933.1"/>
    </source>
</evidence>
<evidence type="ECO:0000256" key="1">
    <source>
        <dbReference type="ARBA" id="ARBA00001946"/>
    </source>
</evidence>
<comment type="similarity">
    <text evidence="2">Belongs to the Nudix hydrolase family.</text>
</comment>
<comment type="cofactor">
    <cofactor evidence="1">
        <name>Mg(2+)</name>
        <dbReference type="ChEBI" id="CHEBI:18420"/>
    </cofactor>
</comment>